<evidence type="ECO:0000313" key="1">
    <source>
        <dbReference type="EMBL" id="KER28498.1"/>
    </source>
</evidence>
<gene>
    <name evidence="1" type="ORF">T265_04719</name>
</gene>
<sequence>MIWKNCGRISGTRNFAYIATDKREEVIGQDTGHKTDLENIGVLRRGLGSTPQTLMAEAVEIAKHPIFNRRCGTGKRMENGFGSVVLTRYKINETVDKYMHFSPVPEVRRDTRKKRLIDNAKYGESACAVEQSNQDRDITQGPRDAVTKDDLADESAEVAYKFVYLGSCVSPGGLAKYDISIRVWEAKATLHHSWHRCNAGLSVKDQVYGAAISSILLYEPETL</sequence>
<organism evidence="1 2">
    <name type="scientific">Opisthorchis viverrini</name>
    <name type="common">Southeast Asian liver fluke</name>
    <dbReference type="NCBI Taxonomy" id="6198"/>
    <lineage>
        <taxon>Eukaryota</taxon>
        <taxon>Metazoa</taxon>
        <taxon>Spiralia</taxon>
        <taxon>Lophotrochozoa</taxon>
        <taxon>Platyhelminthes</taxon>
        <taxon>Trematoda</taxon>
        <taxon>Digenea</taxon>
        <taxon>Opisthorchiida</taxon>
        <taxon>Opisthorchiata</taxon>
        <taxon>Opisthorchiidae</taxon>
        <taxon>Opisthorchis</taxon>
    </lineage>
</organism>
<dbReference type="EMBL" id="KL596698">
    <property type="protein sequence ID" value="KER28498.1"/>
    <property type="molecule type" value="Genomic_DNA"/>
</dbReference>
<protein>
    <submittedName>
        <fullName evidence="1">Uncharacterized protein</fullName>
    </submittedName>
</protein>
<dbReference type="OrthoDB" id="6252874at2759"/>
<name>A0A074ZM80_OPIVI</name>
<dbReference type="CTD" id="20318901"/>
<dbReference type="RefSeq" id="XP_009167787.1">
    <property type="nucleotide sequence ID" value="XM_009169523.1"/>
</dbReference>
<reference evidence="1 2" key="1">
    <citation type="submission" date="2013-11" db="EMBL/GenBank/DDBJ databases">
        <title>Opisthorchis viverrini - life in the bile duct.</title>
        <authorList>
            <person name="Young N.D."/>
            <person name="Nagarajan N."/>
            <person name="Lin S.J."/>
            <person name="Korhonen P.K."/>
            <person name="Jex A.R."/>
            <person name="Hall R.S."/>
            <person name="Safavi-Hemami H."/>
            <person name="Kaewkong W."/>
            <person name="Bertrand D."/>
            <person name="Gao S."/>
            <person name="Seet Q."/>
            <person name="Wongkham S."/>
            <person name="Teh B.T."/>
            <person name="Wongkham C."/>
            <person name="Intapan P.M."/>
            <person name="Maleewong W."/>
            <person name="Yang X."/>
            <person name="Hu M."/>
            <person name="Wang Z."/>
            <person name="Hofmann A."/>
            <person name="Sternberg P.W."/>
            <person name="Tan P."/>
            <person name="Wang J."/>
            <person name="Gasser R.B."/>
        </authorList>
    </citation>
    <scope>NUCLEOTIDE SEQUENCE [LARGE SCALE GENOMIC DNA]</scope>
</reference>
<dbReference type="AlphaFoldDB" id="A0A074ZM80"/>
<proteinExistence type="predicted"/>
<evidence type="ECO:0000313" key="2">
    <source>
        <dbReference type="Proteomes" id="UP000054324"/>
    </source>
</evidence>
<dbReference type="KEGG" id="ovi:T265_04719"/>
<dbReference type="GeneID" id="20318901"/>
<accession>A0A074ZM80</accession>
<dbReference type="Proteomes" id="UP000054324">
    <property type="component" value="Unassembled WGS sequence"/>
</dbReference>
<keyword evidence="2" id="KW-1185">Reference proteome</keyword>